<reference evidence="2 3" key="1">
    <citation type="submission" date="2024-11" db="EMBL/GenBank/DDBJ databases">
        <title>A near-complete genome assembly of Cinchona calisaya.</title>
        <authorList>
            <person name="Lian D.C."/>
            <person name="Zhao X.W."/>
            <person name="Wei L."/>
        </authorList>
    </citation>
    <scope>NUCLEOTIDE SEQUENCE [LARGE SCALE GENOMIC DNA]</scope>
    <source>
        <tissue evidence="2">Nenye</tissue>
    </source>
</reference>
<proteinExistence type="predicted"/>
<dbReference type="AlphaFoldDB" id="A0ABD3B438"/>
<dbReference type="Proteomes" id="UP001630127">
    <property type="component" value="Unassembled WGS sequence"/>
</dbReference>
<evidence type="ECO:0000313" key="2">
    <source>
        <dbReference type="EMBL" id="KAL3538130.1"/>
    </source>
</evidence>
<gene>
    <name evidence="2" type="ORF">ACH5RR_001496</name>
</gene>
<name>A0ABD3B438_9GENT</name>
<dbReference type="PANTHER" id="PTHR32246:SF173">
    <property type="entry name" value="C2 DOMAIN-CONTAINING PROTEIN"/>
    <property type="match status" value="1"/>
</dbReference>
<keyword evidence="3" id="KW-1185">Reference proteome</keyword>
<dbReference type="InterPro" id="IPR044750">
    <property type="entry name" value="C2_SRC2/BAP"/>
</dbReference>
<dbReference type="InterPro" id="IPR035892">
    <property type="entry name" value="C2_domain_sf"/>
</dbReference>
<dbReference type="EMBL" id="JBJUIK010000001">
    <property type="protein sequence ID" value="KAL3538130.1"/>
    <property type="molecule type" value="Genomic_DNA"/>
</dbReference>
<dbReference type="PROSITE" id="PS50004">
    <property type="entry name" value="C2"/>
    <property type="match status" value="1"/>
</dbReference>
<feature type="domain" description="C2" evidence="1">
    <location>
        <begin position="1"/>
        <end position="113"/>
    </location>
</feature>
<protein>
    <recommendedName>
        <fullName evidence="1">C2 domain-containing protein</fullName>
    </recommendedName>
</protein>
<dbReference type="CDD" id="cd04051">
    <property type="entry name" value="C2_SRC2_like"/>
    <property type="match status" value="1"/>
</dbReference>
<dbReference type="SMART" id="SM00239">
    <property type="entry name" value="C2"/>
    <property type="match status" value="1"/>
</dbReference>
<dbReference type="Pfam" id="PF00168">
    <property type="entry name" value="C2"/>
    <property type="match status" value="1"/>
</dbReference>
<dbReference type="Gene3D" id="2.60.40.150">
    <property type="entry name" value="C2 domain"/>
    <property type="match status" value="1"/>
</dbReference>
<dbReference type="SUPFAM" id="SSF49562">
    <property type="entry name" value="C2 domain (Calcium/lipid-binding domain, CaLB)"/>
    <property type="match status" value="1"/>
</dbReference>
<evidence type="ECO:0000259" key="1">
    <source>
        <dbReference type="PROSITE" id="PS50004"/>
    </source>
</evidence>
<accession>A0ABD3B438</accession>
<dbReference type="PANTHER" id="PTHR32246">
    <property type="entry name" value="INGRESSION PROTEIN FIC1"/>
    <property type="match status" value="1"/>
</dbReference>
<comment type="caution">
    <text evidence="2">The sequence shown here is derived from an EMBL/GenBank/DDBJ whole genome shotgun (WGS) entry which is preliminary data.</text>
</comment>
<evidence type="ECO:0000313" key="3">
    <source>
        <dbReference type="Proteomes" id="UP001630127"/>
    </source>
</evidence>
<dbReference type="InterPro" id="IPR000008">
    <property type="entry name" value="C2_dom"/>
</dbReference>
<organism evidence="2 3">
    <name type="scientific">Cinchona calisaya</name>
    <dbReference type="NCBI Taxonomy" id="153742"/>
    <lineage>
        <taxon>Eukaryota</taxon>
        <taxon>Viridiplantae</taxon>
        <taxon>Streptophyta</taxon>
        <taxon>Embryophyta</taxon>
        <taxon>Tracheophyta</taxon>
        <taxon>Spermatophyta</taxon>
        <taxon>Magnoliopsida</taxon>
        <taxon>eudicotyledons</taxon>
        <taxon>Gunneridae</taxon>
        <taxon>Pentapetalae</taxon>
        <taxon>asterids</taxon>
        <taxon>lamiids</taxon>
        <taxon>Gentianales</taxon>
        <taxon>Rubiaceae</taxon>
        <taxon>Cinchonoideae</taxon>
        <taxon>Cinchoneae</taxon>
        <taxon>Cinchona</taxon>
    </lineage>
</organism>
<sequence length="216" mass="23781">MGHIPLEITVKSAQVFNNVNLFSKMHLYTIVRLLGDSSTPKKRKTTIDEHSGSHPFWWFSMTFLVDESKLLQNNLNLSFQVKCSRNLGDKSVGILTIPIKELYDSTGNRNYPTNVAYTINSSSSGKPRGVLYFSYMFGGSENKSHAMPSAARLPSPNPISPAPSAPYISTGYDDEEYVFSTNNIDSSGQCTLPVNGCSFRSSVVPSAPYLPVDYGC</sequence>